<dbReference type="InterPro" id="IPR000014">
    <property type="entry name" value="PAS"/>
</dbReference>
<evidence type="ECO:0000256" key="1">
    <source>
        <dbReference type="SAM" id="Coils"/>
    </source>
</evidence>
<dbReference type="Pfam" id="PF13185">
    <property type="entry name" value="GAF_2"/>
    <property type="match status" value="1"/>
</dbReference>
<dbReference type="AlphaFoldDB" id="A0A848JBJ9"/>
<feature type="transmembrane region" description="Helical" evidence="2">
    <location>
        <begin position="114"/>
        <end position="132"/>
    </location>
</feature>
<dbReference type="InterPro" id="IPR029016">
    <property type="entry name" value="GAF-like_dom_sf"/>
</dbReference>
<comment type="caution">
    <text evidence="4">The sequence shown here is derived from an EMBL/GenBank/DDBJ whole genome shotgun (WGS) entry which is preliminary data.</text>
</comment>
<dbReference type="PANTHER" id="PTHR24422">
    <property type="entry name" value="CHEMOTAXIS PROTEIN METHYLTRANSFERASE"/>
    <property type="match status" value="1"/>
</dbReference>
<feature type="coiled-coil region" evidence="1">
    <location>
        <begin position="412"/>
        <end position="457"/>
    </location>
</feature>
<evidence type="ECO:0000256" key="2">
    <source>
        <dbReference type="SAM" id="Phobius"/>
    </source>
</evidence>
<feature type="domain" description="PAC" evidence="3">
    <location>
        <begin position="527"/>
        <end position="579"/>
    </location>
</feature>
<name>A0A848JBJ9_9BACT</name>
<feature type="transmembrane region" description="Helical" evidence="2">
    <location>
        <begin position="24"/>
        <end position="55"/>
    </location>
</feature>
<evidence type="ECO:0000259" key="3">
    <source>
        <dbReference type="PROSITE" id="PS50113"/>
    </source>
</evidence>
<keyword evidence="2" id="KW-0812">Transmembrane</keyword>
<dbReference type="Pfam" id="PF13426">
    <property type="entry name" value="PAS_9"/>
    <property type="match status" value="1"/>
</dbReference>
<evidence type="ECO:0000313" key="5">
    <source>
        <dbReference type="Proteomes" id="UP000559010"/>
    </source>
</evidence>
<dbReference type="NCBIfam" id="TIGR00229">
    <property type="entry name" value="sensory_box"/>
    <property type="match status" value="1"/>
</dbReference>
<dbReference type="SUPFAM" id="SSF55785">
    <property type="entry name" value="PYP-like sensor domain (PAS domain)"/>
    <property type="match status" value="1"/>
</dbReference>
<dbReference type="InterPro" id="IPR035965">
    <property type="entry name" value="PAS-like_dom_sf"/>
</dbReference>
<dbReference type="Proteomes" id="UP000559010">
    <property type="component" value="Unassembled WGS sequence"/>
</dbReference>
<protein>
    <submittedName>
        <fullName evidence="4">GAF domain-containing protein</fullName>
    </submittedName>
</protein>
<organism evidence="4 5">
    <name type="scientific">Marinigracilibium pacificum</name>
    <dbReference type="NCBI Taxonomy" id="2729599"/>
    <lineage>
        <taxon>Bacteria</taxon>
        <taxon>Pseudomonadati</taxon>
        <taxon>Bacteroidota</taxon>
        <taxon>Cytophagia</taxon>
        <taxon>Cytophagales</taxon>
        <taxon>Flammeovirgaceae</taxon>
        <taxon>Marinigracilibium</taxon>
    </lineage>
</organism>
<dbReference type="Gene3D" id="3.30.450.20">
    <property type="entry name" value="PAS domain"/>
    <property type="match status" value="1"/>
</dbReference>
<keyword evidence="2" id="KW-1133">Transmembrane helix</keyword>
<feature type="transmembrane region" description="Helical" evidence="2">
    <location>
        <begin position="91"/>
        <end position="107"/>
    </location>
</feature>
<proteinExistence type="predicted"/>
<dbReference type="PROSITE" id="PS50113">
    <property type="entry name" value="PAC"/>
    <property type="match status" value="1"/>
</dbReference>
<feature type="transmembrane region" description="Helical" evidence="2">
    <location>
        <begin position="67"/>
        <end position="85"/>
    </location>
</feature>
<sequence length="580" mass="66529">MDNKYKPFFDQIYNKSNRVLETLLIGYFIFGIGIAFIYDTFLVGVLVGSLNLALYFSAKFLFKETRLNQYIGSLVAGIFMAQFIYQMHGLFEMHFTAFIAIIALIAYQNKYAFIPQFLLVVIHHSIFAYIQYLGSTEGIESYQQIYFTQLDYMDFSTFLFHAGLYSVGIAIAVAYTYQLEQSTKASAENIISLKNNEMNIQSNIDFANEIAKGNLDLEFTANENDKLAIALLNMRENIRESALREKQEKFITEGIAEVSDIVRSKVNDLESLSDSIVSYLVNYLDANQAGLFIRKDDNSDELELKACYAYQRKKFINKSIMIGEGLVGQCYLERERIYLKDVPSNYMQITSGLGESSPREILILPVKTDKEIIGILEIATLKKFEDKHHKFLNRVSETIAATISSSKLTQKTQILLEQSQQQTEEMRAQEEEMRQNMEELSATQEEMRRNSSIAENQLKAISNSNIGMIEFDTSGNVLDANQNFCDAMKYSKEQIVGRHHRMFVSDEYSQSEEYSHFWDDLRNGLIKSGEFVRYKSDGEKVILYGAYSVIRNDYGNIEKIIKLAFDITEYTTNSKAVQQS</sequence>
<evidence type="ECO:0000313" key="4">
    <source>
        <dbReference type="EMBL" id="NMM50392.1"/>
    </source>
</evidence>
<feature type="transmembrane region" description="Helical" evidence="2">
    <location>
        <begin position="158"/>
        <end position="177"/>
    </location>
</feature>
<reference evidence="4 5" key="1">
    <citation type="submission" date="2020-04" db="EMBL/GenBank/DDBJ databases">
        <title>Flammeovirgaceae bacterium KN852 isolated from deep sea.</title>
        <authorList>
            <person name="Zhang D.-C."/>
        </authorList>
    </citation>
    <scope>NUCLEOTIDE SEQUENCE [LARGE SCALE GENOMIC DNA]</scope>
    <source>
        <strain evidence="4 5">KN852</strain>
    </source>
</reference>
<gene>
    <name evidence="4" type="ORF">HH304_18425</name>
</gene>
<dbReference type="InterPro" id="IPR050903">
    <property type="entry name" value="Bact_Chemotaxis_MeTrfase"/>
</dbReference>
<dbReference type="SUPFAM" id="SSF55781">
    <property type="entry name" value="GAF domain-like"/>
    <property type="match status" value="1"/>
</dbReference>
<dbReference type="SMART" id="SM00091">
    <property type="entry name" value="PAS"/>
    <property type="match status" value="1"/>
</dbReference>
<keyword evidence="5" id="KW-1185">Reference proteome</keyword>
<dbReference type="InterPro" id="IPR000700">
    <property type="entry name" value="PAS-assoc_C"/>
</dbReference>
<dbReference type="RefSeq" id="WP_169684756.1">
    <property type="nucleotide sequence ID" value="NZ_JABBNU010000012.1"/>
</dbReference>
<dbReference type="PANTHER" id="PTHR24422:SF10">
    <property type="entry name" value="CHEMOTAXIS PROTEIN METHYLTRANSFERASE 2"/>
    <property type="match status" value="1"/>
</dbReference>
<dbReference type="EMBL" id="JABBNU010000012">
    <property type="protein sequence ID" value="NMM50392.1"/>
    <property type="molecule type" value="Genomic_DNA"/>
</dbReference>
<keyword evidence="2" id="KW-0472">Membrane</keyword>
<keyword evidence="1" id="KW-0175">Coiled coil</keyword>
<dbReference type="Gene3D" id="3.30.450.40">
    <property type="match status" value="1"/>
</dbReference>
<dbReference type="InterPro" id="IPR003018">
    <property type="entry name" value="GAF"/>
</dbReference>
<dbReference type="CDD" id="cd00130">
    <property type="entry name" value="PAS"/>
    <property type="match status" value="1"/>
</dbReference>
<dbReference type="SMART" id="SM00065">
    <property type="entry name" value="GAF"/>
    <property type="match status" value="1"/>
</dbReference>
<accession>A0A848JBJ9</accession>